<dbReference type="Gene3D" id="3.20.20.100">
    <property type="entry name" value="NADP-dependent oxidoreductase domain"/>
    <property type="match status" value="1"/>
</dbReference>
<dbReference type="InterPro" id="IPR020471">
    <property type="entry name" value="AKR"/>
</dbReference>
<feature type="binding site" evidence="3">
    <location>
        <position position="121"/>
    </location>
    <ligand>
        <name>substrate</name>
    </ligand>
</feature>
<feature type="site" description="Lowers pKa of active site Tyr" evidence="4">
    <location>
        <position position="88"/>
    </location>
</feature>
<dbReference type="FunFam" id="3.20.20.100:FF:000002">
    <property type="entry name" value="2,5-diketo-D-gluconic acid reductase A"/>
    <property type="match status" value="1"/>
</dbReference>
<evidence type="ECO:0000256" key="2">
    <source>
        <dbReference type="PIRSR" id="PIRSR000097-1"/>
    </source>
</evidence>
<accession>A0A9N8ERL4</accession>
<comment type="caution">
    <text evidence="6">The sequence shown here is derived from an EMBL/GenBank/DDBJ whole genome shotgun (WGS) entry which is preliminary data.</text>
</comment>
<dbReference type="PANTHER" id="PTHR11732">
    <property type="entry name" value="ALDO/KETO REDUCTASE"/>
    <property type="match status" value="1"/>
</dbReference>
<dbReference type="SUPFAM" id="SSF51430">
    <property type="entry name" value="NAD(P)-linked oxidoreductase"/>
    <property type="match status" value="1"/>
</dbReference>
<evidence type="ECO:0000313" key="7">
    <source>
        <dbReference type="Proteomes" id="UP001153069"/>
    </source>
</evidence>
<gene>
    <name evidence="6" type="ORF">SEMRO_1748_G295120.1</name>
</gene>
<evidence type="ECO:0000256" key="1">
    <source>
        <dbReference type="ARBA" id="ARBA00023002"/>
    </source>
</evidence>
<dbReference type="Proteomes" id="UP001153069">
    <property type="component" value="Unassembled WGS sequence"/>
</dbReference>
<proteinExistence type="predicted"/>
<keyword evidence="7" id="KW-1185">Reference proteome</keyword>
<feature type="active site" description="Proton donor" evidence="2">
    <location>
        <position position="59"/>
    </location>
</feature>
<dbReference type="EMBL" id="CAICTM010001746">
    <property type="protein sequence ID" value="CAB9525917.1"/>
    <property type="molecule type" value="Genomic_DNA"/>
</dbReference>
<evidence type="ECO:0000256" key="4">
    <source>
        <dbReference type="PIRSR" id="PIRSR000097-3"/>
    </source>
</evidence>
<dbReference type="InterPro" id="IPR023210">
    <property type="entry name" value="NADP_OxRdtase_dom"/>
</dbReference>
<name>A0A9N8ERL4_9STRA</name>
<dbReference type="CDD" id="cd19071">
    <property type="entry name" value="AKR_AKR1-5-like"/>
    <property type="match status" value="1"/>
</dbReference>
<evidence type="ECO:0000259" key="5">
    <source>
        <dbReference type="Pfam" id="PF00248"/>
    </source>
</evidence>
<dbReference type="AlphaFoldDB" id="A0A9N8ERL4"/>
<dbReference type="Pfam" id="PF00248">
    <property type="entry name" value="Aldo_ket_red"/>
    <property type="match status" value="1"/>
</dbReference>
<dbReference type="PROSITE" id="PS00062">
    <property type="entry name" value="ALDOKETO_REDUCTASE_2"/>
    <property type="match status" value="1"/>
</dbReference>
<dbReference type="OrthoDB" id="416253at2759"/>
<evidence type="ECO:0000256" key="3">
    <source>
        <dbReference type="PIRSR" id="PIRSR000097-2"/>
    </source>
</evidence>
<keyword evidence="1" id="KW-0560">Oxidoreductase</keyword>
<protein>
    <submittedName>
        <fullName evidence="6">Deoxymugineic acid synthase 1</fullName>
    </submittedName>
</protein>
<dbReference type="InterPro" id="IPR018170">
    <property type="entry name" value="Aldo/ket_reductase_CS"/>
</dbReference>
<dbReference type="InterPro" id="IPR036812">
    <property type="entry name" value="NAD(P)_OxRdtase_dom_sf"/>
</dbReference>
<organism evidence="6 7">
    <name type="scientific">Seminavis robusta</name>
    <dbReference type="NCBI Taxonomy" id="568900"/>
    <lineage>
        <taxon>Eukaryota</taxon>
        <taxon>Sar</taxon>
        <taxon>Stramenopiles</taxon>
        <taxon>Ochrophyta</taxon>
        <taxon>Bacillariophyta</taxon>
        <taxon>Bacillariophyceae</taxon>
        <taxon>Bacillariophycidae</taxon>
        <taxon>Naviculales</taxon>
        <taxon>Naviculaceae</taxon>
        <taxon>Seminavis</taxon>
    </lineage>
</organism>
<sequence length="340" mass="38005">MASAAAALAGSTLARNKAACSVIPRIGLGTLMIQPDVVPDAIASAIAAGYRRIDCAPVYFNEDKVGDAIQTALKNGSAKRQDLFLVSKLPSCFHRKEHVEMALKKTLLDLRVDYLDLYLIHWPQAFTPVLPIPMDKRGWETEDIDDSGDGKNIDTTVSIHETWAAMEELVDKGMVKSIGVSNFPVSLLHELMTRAKIPPMVNQVEAHPYLQQTKLLKYCQARGVHFQAYSPLGTADYKEDHEPVILNDTVLKTIAEKHNVSVAQICLAWAIQRGTSVVVKSSSKAHQEENLKVFRQQGEEEELAVTLSDEEMEQIAGLERGYRYFRPEEWWPQLEMAVFD</sequence>
<evidence type="ECO:0000313" key="6">
    <source>
        <dbReference type="EMBL" id="CAB9525917.1"/>
    </source>
</evidence>
<dbReference type="PRINTS" id="PR00069">
    <property type="entry name" value="ALDKETRDTASE"/>
</dbReference>
<dbReference type="PIRSF" id="PIRSF000097">
    <property type="entry name" value="AKR"/>
    <property type="match status" value="1"/>
</dbReference>
<reference evidence="6" key="1">
    <citation type="submission" date="2020-06" db="EMBL/GenBank/DDBJ databases">
        <authorList>
            <consortium name="Plant Systems Biology data submission"/>
        </authorList>
    </citation>
    <scope>NUCLEOTIDE SEQUENCE</scope>
    <source>
        <strain evidence="6">D6</strain>
    </source>
</reference>
<feature type="domain" description="NADP-dependent oxidoreductase" evidence="5">
    <location>
        <begin position="26"/>
        <end position="303"/>
    </location>
</feature>
<dbReference type="GO" id="GO:0016616">
    <property type="term" value="F:oxidoreductase activity, acting on the CH-OH group of donors, NAD or NADP as acceptor"/>
    <property type="evidence" value="ECO:0007669"/>
    <property type="project" value="UniProtKB-ARBA"/>
</dbReference>